<keyword evidence="5 11" id="KW-0812">Transmembrane</keyword>
<keyword evidence="8 11" id="KW-1133">Transmembrane helix</keyword>
<dbReference type="GO" id="GO:0015079">
    <property type="term" value="F:potassium ion transmembrane transporter activity"/>
    <property type="evidence" value="ECO:0007669"/>
    <property type="project" value="UniProtKB-UniRule"/>
</dbReference>
<dbReference type="InterPro" id="IPR003855">
    <property type="entry name" value="K+_transporter"/>
</dbReference>
<evidence type="ECO:0000256" key="4">
    <source>
        <dbReference type="ARBA" id="ARBA00022538"/>
    </source>
</evidence>
<feature type="transmembrane region" description="Helical" evidence="11">
    <location>
        <begin position="279"/>
        <end position="309"/>
    </location>
</feature>
<name>A0AA87AYC0_9BACL</name>
<feature type="transmembrane region" description="Helical" evidence="11">
    <location>
        <begin position="41"/>
        <end position="59"/>
    </location>
</feature>
<sequence>MDKSRLTFLGVIITIGIIFGDIGTSVLYVMKSFVRSSDAMMSENLVLGFVSLIFWVMTLQTTTKYVLIALKADNHGEGGVFSLFALIKNKTKRGVVLLAMIGGATLLADGIITPAITVTSAVEGLHDIIPAINTNDVIILVLIIFIFIFSFQRFGTKKIGSLFGPIMSLWFLSLFFWGIKSIGTRPEILKAINPKYAFNLLITYPGVFVLLGAVFLCVSGAEDLYVDLGHCGRKNVRMAWFAVKVCLLANYFGQAAYLLSTNYSSEKNPFFAIVPESFVVFQVILATLAAIIASQSLITGSFTLISEAIKLNLFPKLIIKYPTELKGQVYVSAVNIILFICSSCVVIFFRTSSNMEAAYGLSISITMFVTTLLLSIYLYKVKAKKIFAVIFLMFFGIEELFFLYANSLKFVNGGYITVFIALLIFIIMFIWYRGTEIKERESQYLTVKNYTKQLLQLSMDKSVPKYATNLVYLTGAKREEDVDYAVLYSILNKQPKRANVYFFVHINVIDKPYKREYKVTKFSDKKILKITFNLGFREHQRVNMFMHQVIDDLLMNKELELQPTKYNLRGKAETVGDFRFVLIEEVLGNSNGLSSFDNFIMGLRLKLKKITVTPEKWFGLDTSVITKEAVPLNVVQTKVKRLTRIQ</sequence>
<accession>A0AA87AYC0</accession>
<comment type="function">
    <text evidence="11">Transport of potassium into the cell. Likely operates as a K(+):H(+) symporter.</text>
</comment>
<comment type="catalytic activity">
    <reaction evidence="11">
        <text>K(+)(in) + H(+)(in) = K(+)(out) + H(+)(out)</text>
        <dbReference type="Rhea" id="RHEA:28490"/>
        <dbReference type="ChEBI" id="CHEBI:15378"/>
        <dbReference type="ChEBI" id="CHEBI:29103"/>
    </reaction>
</comment>
<dbReference type="GO" id="GO:0005886">
    <property type="term" value="C:plasma membrane"/>
    <property type="evidence" value="ECO:0007669"/>
    <property type="project" value="UniProtKB-SubCell"/>
</dbReference>
<dbReference type="InterPro" id="IPR023051">
    <property type="entry name" value="Kup"/>
</dbReference>
<dbReference type="InterPro" id="IPR053952">
    <property type="entry name" value="K_trans_C"/>
</dbReference>
<keyword evidence="4 11" id="KW-0633">Potassium transport</keyword>
<dbReference type="Proteomes" id="UP000004773">
    <property type="component" value="Unassembled WGS sequence"/>
</dbReference>
<comment type="caution">
    <text evidence="14">The sequence shown here is derived from an EMBL/GenBank/DDBJ whole genome shotgun (WGS) entry which is preliminary data.</text>
</comment>
<feature type="transmembrane region" description="Helical" evidence="11">
    <location>
        <begin position="199"/>
        <end position="218"/>
    </location>
</feature>
<proteinExistence type="inferred from homology"/>
<feature type="transmembrane region" description="Helical" evidence="11">
    <location>
        <begin position="410"/>
        <end position="432"/>
    </location>
</feature>
<reference evidence="14 15" key="1">
    <citation type="submission" date="2011-03" db="EMBL/GenBank/DDBJ databases">
        <title>The Genome Sequence of Gemella haemolysans M341.</title>
        <authorList>
            <consortium name="The Broad Institute Genome Sequencing Platform"/>
            <consortium name="The Broad Institute Genome Sequencing Center for Infectious Disease"/>
            <person name="Earl A."/>
            <person name="Ward D."/>
            <person name="Feldgarden M."/>
            <person name="Gevers D."/>
            <person name="Sibley C.D."/>
            <person name="Field T.R."/>
            <person name="Grinwis M."/>
            <person name="Eshaghurshan C.S."/>
            <person name="Surette M.G."/>
            <person name="Young S.K."/>
            <person name="Zeng Q."/>
            <person name="Gargeya S."/>
            <person name="Fitzgerald M."/>
            <person name="Haas B."/>
            <person name="Abouelleil A."/>
            <person name="Alvarado L."/>
            <person name="Arachchi H.M."/>
            <person name="Berlin A."/>
            <person name="Brown A."/>
            <person name="Chapman S.B."/>
            <person name="Chen Z."/>
            <person name="Dunbar C."/>
            <person name="Freedman E."/>
            <person name="Gearin G."/>
            <person name="Gellesch M."/>
            <person name="Goldberg J."/>
            <person name="Griggs A."/>
            <person name="Gujja S."/>
            <person name="Heilman E.R."/>
            <person name="Heiman D."/>
            <person name="Howarth C."/>
            <person name="Larson L."/>
            <person name="Lui A."/>
            <person name="MacDonald P.J.P."/>
            <person name="Mehta T."/>
            <person name="Montmayeur A."/>
            <person name="Murphy C."/>
            <person name="Neiman D."/>
            <person name="Pearson M."/>
            <person name="Priest M."/>
            <person name="Roberts A."/>
            <person name="Saif S."/>
            <person name="Shea T."/>
            <person name="Shenoy N."/>
            <person name="Sisk P."/>
            <person name="Stolte C."/>
            <person name="Sykes S."/>
            <person name="White J."/>
            <person name="Yandava C."/>
            <person name="Wortman J."/>
            <person name="Nusbaum C."/>
            <person name="Birren B."/>
        </authorList>
    </citation>
    <scope>NUCLEOTIDE SEQUENCE [LARGE SCALE GENOMIC DNA]</scope>
    <source>
        <strain evidence="14 15">M341</strain>
    </source>
</reference>
<keyword evidence="10 11" id="KW-0472">Membrane</keyword>
<dbReference type="PANTHER" id="PTHR30540:SF83">
    <property type="entry name" value="K+ POTASSIUM TRANSPORTER"/>
    <property type="match status" value="1"/>
</dbReference>
<feature type="transmembrane region" description="Helical" evidence="11">
    <location>
        <begin position="128"/>
        <end position="149"/>
    </location>
</feature>
<dbReference type="Pfam" id="PF02705">
    <property type="entry name" value="K_trans"/>
    <property type="match status" value="1"/>
</dbReference>
<feature type="transmembrane region" description="Helical" evidence="11">
    <location>
        <begin position="239"/>
        <end position="259"/>
    </location>
</feature>
<evidence type="ECO:0000256" key="3">
    <source>
        <dbReference type="ARBA" id="ARBA00022475"/>
    </source>
</evidence>
<keyword evidence="7 11" id="KW-0630">Potassium</keyword>
<protein>
    <recommendedName>
        <fullName evidence="11">Probable potassium transport system protein Kup</fullName>
    </recommendedName>
</protein>
<dbReference type="InterPro" id="IPR053951">
    <property type="entry name" value="K_trans_N"/>
</dbReference>
<evidence type="ECO:0000313" key="14">
    <source>
        <dbReference type="EMBL" id="EGF86832.1"/>
    </source>
</evidence>
<keyword evidence="9 11" id="KW-0406">Ion transport</keyword>
<evidence type="ECO:0000256" key="9">
    <source>
        <dbReference type="ARBA" id="ARBA00023065"/>
    </source>
</evidence>
<evidence type="ECO:0000313" key="15">
    <source>
        <dbReference type="Proteomes" id="UP000004773"/>
    </source>
</evidence>
<dbReference type="EMBL" id="ACRO01000035">
    <property type="protein sequence ID" value="EGF86832.1"/>
    <property type="molecule type" value="Genomic_DNA"/>
</dbReference>
<dbReference type="GO" id="GO:0015293">
    <property type="term" value="F:symporter activity"/>
    <property type="evidence" value="ECO:0007669"/>
    <property type="project" value="UniProtKB-UniRule"/>
</dbReference>
<keyword evidence="2 11" id="KW-0813">Transport</keyword>
<feature type="transmembrane region" description="Helical" evidence="11">
    <location>
        <begin position="161"/>
        <end position="179"/>
    </location>
</feature>
<feature type="transmembrane region" description="Helical" evidence="11">
    <location>
        <begin position="357"/>
        <end position="379"/>
    </location>
</feature>
<feature type="transmembrane region" description="Helical" evidence="11">
    <location>
        <begin position="386"/>
        <end position="404"/>
    </location>
</feature>
<keyword evidence="6 11" id="KW-0769">Symport</keyword>
<dbReference type="Pfam" id="PF22776">
    <property type="entry name" value="K_trans_C"/>
    <property type="match status" value="1"/>
</dbReference>
<feature type="transmembrane region" description="Helical" evidence="11">
    <location>
        <begin position="6"/>
        <end position="29"/>
    </location>
</feature>
<evidence type="ECO:0000256" key="2">
    <source>
        <dbReference type="ARBA" id="ARBA00022448"/>
    </source>
</evidence>
<dbReference type="HAMAP" id="MF_01522">
    <property type="entry name" value="Kup"/>
    <property type="match status" value="1"/>
</dbReference>
<comment type="subcellular location">
    <subcellularLocation>
        <location evidence="11">Cell membrane</location>
        <topology evidence="11">Multi-pass membrane protein</topology>
    </subcellularLocation>
    <subcellularLocation>
        <location evidence="1">Membrane</location>
        <topology evidence="1">Multi-pass membrane protein</topology>
    </subcellularLocation>
</comment>
<feature type="transmembrane region" description="Helical" evidence="11">
    <location>
        <begin position="94"/>
        <end position="116"/>
    </location>
</feature>
<evidence type="ECO:0000256" key="1">
    <source>
        <dbReference type="ARBA" id="ARBA00004141"/>
    </source>
</evidence>
<dbReference type="RefSeq" id="WP_003147655.1">
    <property type="nucleotide sequence ID" value="NZ_GL883585.1"/>
</dbReference>
<comment type="similarity">
    <text evidence="11">Belongs to the HAK/KUP transporter (TC 2.A.72) family.</text>
</comment>
<gene>
    <name evidence="11" type="primary">kup</name>
    <name evidence="14" type="ORF">HMPREF0428_01512</name>
</gene>
<evidence type="ECO:0000259" key="12">
    <source>
        <dbReference type="Pfam" id="PF02705"/>
    </source>
</evidence>
<dbReference type="AlphaFoldDB" id="A0AA87AYC0"/>
<organism evidence="14 15">
    <name type="scientific">Gemella haemolysans M341</name>
    <dbReference type="NCBI Taxonomy" id="562981"/>
    <lineage>
        <taxon>Bacteria</taxon>
        <taxon>Bacillati</taxon>
        <taxon>Bacillota</taxon>
        <taxon>Bacilli</taxon>
        <taxon>Bacillales</taxon>
        <taxon>Gemellaceae</taxon>
        <taxon>Gemella</taxon>
    </lineage>
</organism>
<evidence type="ECO:0000256" key="6">
    <source>
        <dbReference type="ARBA" id="ARBA00022847"/>
    </source>
</evidence>
<feature type="domain" description="K+ potassium transporter integral membrane" evidence="12">
    <location>
        <begin position="12"/>
        <end position="446"/>
    </location>
</feature>
<evidence type="ECO:0000256" key="10">
    <source>
        <dbReference type="ARBA" id="ARBA00023136"/>
    </source>
</evidence>
<keyword evidence="3 11" id="KW-1003">Cell membrane</keyword>
<dbReference type="PANTHER" id="PTHR30540">
    <property type="entry name" value="OSMOTIC STRESS POTASSIUM TRANSPORTER"/>
    <property type="match status" value="1"/>
</dbReference>
<feature type="domain" description="K+ potassium transporter C-terminal" evidence="13">
    <location>
        <begin position="469"/>
        <end position="623"/>
    </location>
</feature>
<evidence type="ECO:0000256" key="8">
    <source>
        <dbReference type="ARBA" id="ARBA00022989"/>
    </source>
</evidence>
<feature type="transmembrane region" description="Helical" evidence="11">
    <location>
        <begin position="329"/>
        <end position="351"/>
    </location>
</feature>
<evidence type="ECO:0000256" key="11">
    <source>
        <dbReference type="HAMAP-Rule" id="MF_01522"/>
    </source>
</evidence>
<evidence type="ECO:0000259" key="13">
    <source>
        <dbReference type="Pfam" id="PF22776"/>
    </source>
</evidence>
<evidence type="ECO:0000256" key="7">
    <source>
        <dbReference type="ARBA" id="ARBA00022958"/>
    </source>
</evidence>
<evidence type="ECO:0000256" key="5">
    <source>
        <dbReference type="ARBA" id="ARBA00022692"/>
    </source>
</evidence>